<dbReference type="Proteomes" id="UP000095759">
    <property type="component" value="Unassembled WGS sequence"/>
</dbReference>
<evidence type="ECO:0000256" key="1">
    <source>
        <dbReference type="SAM" id="Coils"/>
    </source>
</evidence>
<evidence type="ECO:0000313" key="2">
    <source>
        <dbReference type="EMBL" id="OEJ21307.1"/>
    </source>
</evidence>
<reference evidence="2 4" key="1">
    <citation type="submission" date="2016-08" db="EMBL/GenBank/DDBJ databases">
        <title>Complete genome sequence of Streptomyces agglomeratus strain 6-3-2, a novel anti-MRSA actinomycete isolated from Wuli of Tebit, China.</title>
        <authorList>
            <person name="Chen X."/>
        </authorList>
    </citation>
    <scope>NUCLEOTIDE SEQUENCE [LARGE SCALE GENOMIC DNA]</scope>
    <source>
        <strain evidence="2 4">6-3-2</strain>
    </source>
</reference>
<comment type="caution">
    <text evidence="2">The sequence shown here is derived from an EMBL/GenBank/DDBJ whole genome shotgun (WGS) entry which is preliminary data.</text>
</comment>
<dbReference type="PANTHER" id="PTHR33215">
    <property type="entry name" value="PROTEIN DISTAL ANTENNA"/>
    <property type="match status" value="1"/>
</dbReference>
<dbReference type="GO" id="GO:0004803">
    <property type="term" value="F:transposase activity"/>
    <property type="evidence" value="ECO:0007669"/>
    <property type="project" value="InterPro"/>
</dbReference>
<sequence length="96" mass="11352">MAQKRRKFSPEFRDEAVKMVVVESRPIAEVAREIQVNEGTLGTWVSRYRQEHAGEEPPLNISERARLRELERENRELRMKTEFLGKAAAFFAQEYR</sequence>
<name>A0A1E5NYE9_9ACTN</name>
<dbReference type="InterPro" id="IPR009057">
    <property type="entry name" value="Homeodomain-like_sf"/>
</dbReference>
<dbReference type="AlphaFoldDB" id="A0A1E5NYE9"/>
<keyword evidence="1" id="KW-0175">Coiled coil</keyword>
<dbReference type="STRING" id="285458.BGM19_26645"/>
<dbReference type="EMBL" id="MEHJ01000002">
    <property type="protein sequence ID" value="OEJ21307.1"/>
    <property type="molecule type" value="Genomic_DNA"/>
</dbReference>
<proteinExistence type="predicted"/>
<dbReference type="PANTHER" id="PTHR33215:SF13">
    <property type="entry name" value="PROTEIN DISTAL ANTENNA"/>
    <property type="match status" value="1"/>
</dbReference>
<evidence type="ECO:0000313" key="4">
    <source>
        <dbReference type="Proteomes" id="UP000095759"/>
    </source>
</evidence>
<dbReference type="InterPro" id="IPR002514">
    <property type="entry name" value="Transposase_8"/>
</dbReference>
<organism evidence="2 4">
    <name type="scientific">Streptomyces agglomeratus</name>
    <dbReference type="NCBI Taxonomy" id="285458"/>
    <lineage>
        <taxon>Bacteria</taxon>
        <taxon>Bacillati</taxon>
        <taxon>Actinomycetota</taxon>
        <taxon>Actinomycetes</taxon>
        <taxon>Kitasatosporales</taxon>
        <taxon>Streptomycetaceae</taxon>
        <taxon>Streptomyces</taxon>
    </lineage>
</organism>
<protein>
    <submittedName>
        <fullName evidence="2">Transposase</fullName>
    </submittedName>
</protein>
<gene>
    <name evidence="3" type="ORF">AS594_00495</name>
    <name evidence="2" type="ORF">AS594_37550</name>
</gene>
<dbReference type="GO" id="GO:0006313">
    <property type="term" value="P:DNA transposition"/>
    <property type="evidence" value="ECO:0007669"/>
    <property type="project" value="InterPro"/>
</dbReference>
<dbReference type="GO" id="GO:0003677">
    <property type="term" value="F:DNA binding"/>
    <property type="evidence" value="ECO:0007669"/>
    <property type="project" value="InterPro"/>
</dbReference>
<dbReference type="Pfam" id="PF01527">
    <property type="entry name" value="HTH_Tnp_1"/>
    <property type="match status" value="1"/>
</dbReference>
<accession>A0A1E5NYE9</accession>
<evidence type="ECO:0000313" key="3">
    <source>
        <dbReference type="EMBL" id="OEJ23218.1"/>
    </source>
</evidence>
<dbReference type="InterPro" id="IPR051839">
    <property type="entry name" value="RD_transcriptional_regulator"/>
</dbReference>
<keyword evidence="4" id="KW-1185">Reference proteome</keyword>
<dbReference type="SUPFAM" id="SSF46689">
    <property type="entry name" value="Homeodomain-like"/>
    <property type="match status" value="1"/>
</dbReference>
<feature type="coiled-coil region" evidence="1">
    <location>
        <begin position="60"/>
        <end position="87"/>
    </location>
</feature>
<dbReference type="Gene3D" id="1.10.10.60">
    <property type="entry name" value="Homeodomain-like"/>
    <property type="match status" value="1"/>
</dbReference>
<dbReference type="EMBL" id="MEHJ01000001">
    <property type="protein sequence ID" value="OEJ23218.1"/>
    <property type="molecule type" value="Genomic_DNA"/>
</dbReference>